<dbReference type="GO" id="GO:0042286">
    <property type="term" value="F:glutamate-1-semialdehyde 2,1-aminomutase activity"/>
    <property type="evidence" value="ECO:0007669"/>
    <property type="project" value="UniProtKB-UniRule"/>
</dbReference>
<dbReference type="GO" id="GO:0030170">
    <property type="term" value="F:pyridoxal phosphate binding"/>
    <property type="evidence" value="ECO:0007669"/>
    <property type="project" value="InterPro"/>
</dbReference>
<comment type="pathway">
    <text evidence="3">Porphyrin-containing compound metabolism; protoporphyrin-IX biosynthesis; 5-aminolevulinate from L-glutamyl-tRNA(Glu): step 2/2.</text>
</comment>
<comment type="subcellular location">
    <subcellularLocation>
        <location evidence="8">Cytoplasm</location>
    </subcellularLocation>
</comment>
<dbReference type="RefSeq" id="WP_096197486.1">
    <property type="nucleotide sequence ID" value="NZ_JBQQJY010000007.1"/>
</dbReference>
<dbReference type="GO" id="GO:0006782">
    <property type="term" value="P:protoporphyrinogen IX biosynthetic process"/>
    <property type="evidence" value="ECO:0007669"/>
    <property type="project" value="UniProtKB-UniRule"/>
</dbReference>
<keyword evidence="5 8" id="KW-0663">Pyridoxal phosphate</keyword>
<dbReference type="UniPathway" id="UPA00251">
    <property type="reaction ID" value="UER00317"/>
</dbReference>
<evidence type="ECO:0000313" key="9">
    <source>
        <dbReference type="EMBL" id="PCC38593.1"/>
    </source>
</evidence>
<dbReference type="HAMAP" id="MF_00375">
    <property type="entry name" value="HemL_aminotrans_3"/>
    <property type="match status" value="1"/>
</dbReference>
<dbReference type="InterPro" id="IPR004639">
    <property type="entry name" value="4pyrrol_synth_GluAld_NH2Trfase"/>
</dbReference>
<reference evidence="9 10" key="1">
    <citation type="journal article" date="2017" name="Elife">
        <title>Extensive horizontal gene transfer in cheese-associated bacteria.</title>
        <authorList>
            <person name="Bonham K.S."/>
            <person name="Wolfe B.E."/>
            <person name="Dutton R.J."/>
        </authorList>
    </citation>
    <scope>NUCLEOTIDE SEQUENCE [LARGE SCALE GENOMIC DNA]</scope>
    <source>
        <strain evidence="9 10">341_9</strain>
    </source>
</reference>
<dbReference type="Pfam" id="PF00202">
    <property type="entry name" value="Aminotran_3"/>
    <property type="match status" value="1"/>
</dbReference>
<keyword evidence="10" id="KW-1185">Reference proteome</keyword>
<evidence type="ECO:0000256" key="5">
    <source>
        <dbReference type="ARBA" id="ARBA00022898"/>
    </source>
</evidence>
<dbReference type="Gene3D" id="3.40.640.10">
    <property type="entry name" value="Type I PLP-dependent aspartate aminotransferase-like (Major domain)"/>
    <property type="match status" value="1"/>
</dbReference>
<accession>A0A2A3YGY9</accession>
<comment type="caution">
    <text evidence="9">The sequence shown here is derived from an EMBL/GenBank/DDBJ whole genome shotgun (WGS) entry which is preliminary data.</text>
</comment>
<evidence type="ECO:0000256" key="8">
    <source>
        <dbReference type="HAMAP-Rule" id="MF_00375"/>
    </source>
</evidence>
<dbReference type="InterPro" id="IPR005814">
    <property type="entry name" value="Aminotrans_3"/>
</dbReference>
<dbReference type="EC" id="5.4.3.8" evidence="8"/>
<comment type="catalytic activity">
    <reaction evidence="1 8">
        <text>(S)-4-amino-5-oxopentanoate = 5-aminolevulinate</text>
        <dbReference type="Rhea" id="RHEA:14265"/>
        <dbReference type="ChEBI" id="CHEBI:57501"/>
        <dbReference type="ChEBI" id="CHEBI:356416"/>
        <dbReference type="EC" id="5.4.3.8"/>
    </reaction>
</comment>
<dbReference type="SUPFAM" id="SSF53383">
    <property type="entry name" value="PLP-dependent transferases"/>
    <property type="match status" value="1"/>
</dbReference>
<dbReference type="InterPro" id="IPR015422">
    <property type="entry name" value="PyrdxlP-dep_Trfase_small"/>
</dbReference>
<dbReference type="EMBL" id="NRGR01000021">
    <property type="protein sequence ID" value="PCC38593.1"/>
    <property type="molecule type" value="Genomic_DNA"/>
</dbReference>
<dbReference type="PANTHER" id="PTHR43713">
    <property type="entry name" value="GLUTAMATE-1-SEMIALDEHYDE 2,1-AMINOMUTASE"/>
    <property type="match status" value="1"/>
</dbReference>
<dbReference type="NCBIfam" id="NF000818">
    <property type="entry name" value="PRK00062.1"/>
    <property type="match status" value="1"/>
</dbReference>
<dbReference type="GO" id="GO:0008483">
    <property type="term" value="F:transaminase activity"/>
    <property type="evidence" value="ECO:0007669"/>
    <property type="project" value="InterPro"/>
</dbReference>
<dbReference type="OrthoDB" id="9801052at2"/>
<dbReference type="Proteomes" id="UP000218598">
    <property type="component" value="Unassembled WGS sequence"/>
</dbReference>
<dbReference type="InterPro" id="IPR015424">
    <property type="entry name" value="PyrdxlP-dep_Trfase"/>
</dbReference>
<name>A0A2A3YGY9_9MICO</name>
<feature type="modified residue" description="N6-(pyridoxal phosphate)lysine" evidence="8">
    <location>
        <position position="278"/>
    </location>
</feature>
<dbReference type="Gene3D" id="3.90.1150.10">
    <property type="entry name" value="Aspartate Aminotransferase, domain 1"/>
    <property type="match status" value="1"/>
</dbReference>
<evidence type="ECO:0000256" key="4">
    <source>
        <dbReference type="ARBA" id="ARBA00008981"/>
    </source>
</evidence>
<evidence type="ECO:0000256" key="6">
    <source>
        <dbReference type="ARBA" id="ARBA00023235"/>
    </source>
</evidence>
<dbReference type="GO" id="GO:0005737">
    <property type="term" value="C:cytoplasm"/>
    <property type="evidence" value="ECO:0007669"/>
    <property type="project" value="UniProtKB-SubCell"/>
</dbReference>
<evidence type="ECO:0000313" key="10">
    <source>
        <dbReference type="Proteomes" id="UP000218598"/>
    </source>
</evidence>
<sequence length="440" mass="45044">MTSTSSADLFARAQQVIPSGVNSPVRAFGSVGGTPPFLTDAKGALLHDADGKEYVDLVGSWGPMILGHANEQVVEAVREAAGRGLSFGAPQAGEVTLVEEVVSRVGPVEQLRLVNSGTEATMSALRVARAATERDVIVKFAGCYHGHVDALLAEAGSGVATFAMPGSAGVTASTARDTVVLPYGDRDAVAALFAERGSEIAAIITEAAPANMGVVPPLEADGIGFNRFLSETAHAHGALLISDEVLTGFRASREGYYGVDGPTGTDDAWAPDLMTFGKVIGGGLPVGAFGGRKDLMGLLAPAGPVYQAGTLSGNPLATAAGMATFAGLDAAAYETLGSASRTLQQLVADALTTAGVPHVIQTAGTLFSVFFREEPVTSYEDAKNQDTAAFTRFFHAMLDAGVYLPPSAFEAWFVSTAHTESVLDRIAAALPGAAKAAASA</sequence>
<comment type="similarity">
    <text evidence="4 8">Belongs to the class-III pyridoxal-phosphate-dependent aminotransferase family. HemL subfamily.</text>
</comment>
<dbReference type="PANTHER" id="PTHR43713:SF3">
    <property type="entry name" value="GLUTAMATE-1-SEMIALDEHYDE 2,1-AMINOMUTASE 1, CHLOROPLASTIC-RELATED"/>
    <property type="match status" value="1"/>
</dbReference>
<dbReference type="NCBIfam" id="TIGR00713">
    <property type="entry name" value="hemL"/>
    <property type="match status" value="1"/>
</dbReference>
<gene>
    <name evidence="8 9" type="primary">hemL</name>
    <name evidence="9" type="ORF">CIK66_13565</name>
</gene>
<dbReference type="FunFam" id="3.40.640.10:FF:000021">
    <property type="entry name" value="Glutamate-1-semialdehyde 2,1-aminomutase"/>
    <property type="match status" value="1"/>
</dbReference>
<keyword evidence="7 8" id="KW-0627">Porphyrin biosynthesis</keyword>
<proteinExistence type="inferred from homology"/>
<evidence type="ECO:0000256" key="2">
    <source>
        <dbReference type="ARBA" id="ARBA00001933"/>
    </source>
</evidence>
<comment type="cofactor">
    <cofactor evidence="2 8">
        <name>pyridoxal 5'-phosphate</name>
        <dbReference type="ChEBI" id="CHEBI:597326"/>
    </cofactor>
</comment>
<keyword evidence="8" id="KW-0963">Cytoplasm</keyword>
<dbReference type="InterPro" id="IPR015421">
    <property type="entry name" value="PyrdxlP-dep_Trfase_major"/>
</dbReference>
<evidence type="ECO:0000256" key="7">
    <source>
        <dbReference type="ARBA" id="ARBA00023244"/>
    </source>
</evidence>
<dbReference type="AlphaFoldDB" id="A0A2A3YGY9"/>
<protein>
    <recommendedName>
        <fullName evidence="8">Glutamate-1-semialdehyde 2,1-aminomutase</fullName>
        <shortName evidence="8">GSA</shortName>
        <ecNumber evidence="8">5.4.3.8</ecNumber>
    </recommendedName>
    <alternativeName>
        <fullName evidence="8">Glutamate-1-semialdehyde aminotransferase</fullName>
        <shortName evidence="8">GSA-AT</shortName>
    </alternativeName>
</protein>
<organism evidence="9 10">
    <name type="scientific">Brachybacterium alimentarium</name>
    <dbReference type="NCBI Taxonomy" id="47845"/>
    <lineage>
        <taxon>Bacteria</taxon>
        <taxon>Bacillati</taxon>
        <taxon>Actinomycetota</taxon>
        <taxon>Actinomycetes</taxon>
        <taxon>Micrococcales</taxon>
        <taxon>Dermabacteraceae</taxon>
        <taxon>Brachybacterium</taxon>
    </lineage>
</organism>
<evidence type="ECO:0000256" key="3">
    <source>
        <dbReference type="ARBA" id="ARBA00004819"/>
    </source>
</evidence>
<comment type="subunit">
    <text evidence="8">Homodimer.</text>
</comment>
<dbReference type="CDD" id="cd00610">
    <property type="entry name" value="OAT_like"/>
    <property type="match status" value="1"/>
</dbReference>
<keyword evidence="6 8" id="KW-0413">Isomerase</keyword>
<evidence type="ECO:0000256" key="1">
    <source>
        <dbReference type="ARBA" id="ARBA00001579"/>
    </source>
</evidence>